<dbReference type="SUPFAM" id="SSF53335">
    <property type="entry name" value="S-adenosyl-L-methionine-dependent methyltransferases"/>
    <property type="match status" value="1"/>
</dbReference>
<protein>
    <submittedName>
        <fullName evidence="1">6660_t:CDS:1</fullName>
    </submittedName>
</protein>
<proteinExistence type="predicted"/>
<gene>
    <name evidence="1" type="ORF">AMORRO_LOCUS247</name>
</gene>
<dbReference type="InterPro" id="IPR029063">
    <property type="entry name" value="SAM-dependent_MTases_sf"/>
</dbReference>
<dbReference type="EMBL" id="CAJVPV010000058">
    <property type="protein sequence ID" value="CAG8440552.1"/>
    <property type="molecule type" value="Genomic_DNA"/>
</dbReference>
<keyword evidence="2" id="KW-1185">Reference proteome</keyword>
<organism evidence="1 2">
    <name type="scientific">Acaulospora morrowiae</name>
    <dbReference type="NCBI Taxonomy" id="94023"/>
    <lineage>
        <taxon>Eukaryota</taxon>
        <taxon>Fungi</taxon>
        <taxon>Fungi incertae sedis</taxon>
        <taxon>Mucoromycota</taxon>
        <taxon>Glomeromycotina</taxon>
        <taxon>Glomeromycetes</taxon>
        <taxon>Diversisporales</taxon>
        <taxon>Acaulosporaceae</taxon>
        <taxon>Acaulospora</taxon>
    </lineage>
</organism>
<evidence type="ECO:0000313" key="2">
    <source>
        <dbReference type="Proteomes" id="UP000789342"/>
    </source>
</evidence>
<evidence type="ECO:0000313" key="1">
    <source>
        <dbReference type="EMBL" id="CAG8440552.1"/>
    </source>
</evidence>
<accession>A0A9N8YQN5</accession>
<dbReference type="OrthoDB" id="2013972at2759"/>
<comment type="caution">
    <text evidence="1">The sequence shown here is derived from an EMBL/GenBank/DDBJ whole genome shotgun (WGS) entry which is preliminary data.</text>
</comment>
<name>A0A9N8YQN5_9GLOM</name>
<dbReference type="AlphaFoldDB" id="A0A9N8YQN5"/>
<reference evidence="1" key="1">
    <citation type="submission" date="2021-06" db="EMBL/GenBank/DDBJ databases">
        <authorList>
            <person name="Kallberg Y."/>
            <person name="Tangrot J."/>
            <person name="Rosling A."/>
        </authorList>
    </citation>
    <scope>NUCLEOTIDE SEQUENCE</scope>
    <source>
        <strain evidence="1">CL551</strain>
    </source>
</reference>
<dbReference type="Gene3D" id="3.40.50.150">
    <property type="entry name" value="Vaccinia Virus protein VP39"/>
    <property type="match status" value="1"/>
</dbReference>
<dbReference type="Proteomes" id="UP000789342">
    <property type="component" value="Unassembled WGS sequence"/>
</dbReference>
<sequence length="272" mass="31290">MVPTYPLEIKPFNTTFVQSNILFETNDHNSSDDNKPFDVEFNLRRPSLGKKERKSSGLPFQANTFDFVHLQNAAFNFTEEQWQNKVIPELVRVTKVGGWIELCEVDPKIVNLPTKFSKLYEAYLKFGRLIGVNLEIAPCLGEMLKSYCAGQLADFHHKIQTLVHYDHGSSRVGVITRENFIQFYRRTVGPMILETINNCSMPQLSSFKGKEKEDASLVEITSDDGAVIQSTTMTQKEYNEMLDSADEDWKKNECYNDMHRFYARKFVSNGQT</sequence>